<dbReference type="KEGG" id="samy:DB32_008093"/>
<gene>
    <name evidence="1" type="ORF">DB32_008093</name>
</gene>
<dbReference type="EMBL" id="CP011125">
    <property type="protein sequence ID" value="AKF10944.1"/>
    <property type="molecule type" value="Genomic_DNA"/>
</dbReference>
<organism evidence="1 2">
    <name type="scientific">Sandaracinus amylolyticus</name>
    <dbReference type="NCBI Taxonomy" id="927083"/>
    <lineage>
        <taxon>Bacteria</taxon>
        <taxon>Pseudomonadati</taxon>
        <taxon>Myxococcota</taxon>
        <taxon>Polyangia</taxon>
        <taxon>Polyangiales</taxon>
        <taxon>Sandaracinaceae</taxon>
        <taxon>Sandaracinus</taxon>
    </lineage>
</organism>
<accession>A0A0F6SHS3</accession>
<sequence>MREDRAAGHPFTMCIGVTPSEHARCAHTSCSSRSRGVVVSQPRLIAPGDTPT</sequence>
<evidence type="ECO:0000313" key="1">
    <source>
        <dbReference type="EMBL" id="AKF10944.1"/>
    </source>
</evidence>
<proteinExistence type="predicted"/>
<dbReference type="Proteomes" id="UP000034883">
    <property type="component" value="Chromosome"/>
</dbReference>
<name>A0A0F6SHS3_9BACT</name>
<reference evidence="1 2" key="1">
    <citation type="submission" date="2015-03" db="EMBL/GenBank/DDBJ databases">
        <title>Genome assembly of Sandaracinus amylolyticus DSM 53668.</title>
        <authorList>
            <person name="Sharma G."/>
            <person name="Subramanian S."/>
        </authorList>
    </citation>
    <scope>NUCLEOTIDE SEQUENCE [LARGE SCALE GENOMIC DNA]</scope>
    <source>
        <strain evidence="1 2">DSM 53668</strain>
    </source>
</reference>
<keyword evidence="2" id="KW-1185">Reference proteome</keyword>
<dbReference type="AlphaFoldDB" id="A0A0F6SHS3"/>
<protein>
    <submittedName>
        <fullName evidence="1">Uncharacterized protein</fullName>
    </submittedName>
</protein>
<evidence type="ECO:0000313" key="2">
    <source>
        <dbReference type="Proteomes" id="UP000034883"/>
    </source>
</evidence>